<keyword evidence="3" id="KW-1185">Reference proteome</keyword>
<dbReference type="Pfam" id="PF02770">
    <property type="entry name" value="Acyl-CoA_dh_M"/>
    <property type="match status" value="1"/>
</dbReference>
<comment type="caution">
    <text evidence="2">The sequence shown here is derived from an EMBL/GenBank/DDBJ whole genome shotgun (WGS) entry which is preliminary data.</text>
</comment>
<dbReference type="Gene3D" id="1.20.140.10">
    <property type="entry name" value="Butyryl-CoA Dehydrogenase, subunit A, domain 3"/>
    <property type="match status" value="1"/>
</dbReference>
<name>A0ABX2TDS5_9PROT</name>
<organism evidence="2 3">
    <name type="scientific">Azospirillum oleiclasticum</name>
    <dbReference type="NCBI Taxonomy" id="2735135"/>
    <lineage>
        <taxon>Bacteria</taxon>
        <taxon>Pseudomonadati</taxon>
        <taxon>Pseudomonadota</taxon>
        <taxon>Alphaproteobacteria</taxon>
        <taxon>Rhodospirillales</taxon>
        <taxon>Azospirillaceae</taxon>
        <taxon>Azospirillum</taxon>
    </lineage>
</organism>
<proteinExistence type="predicted"/>
<evidence type="ECO:0000313" key="2">
    <source>
        <dbReference type="EMBL" id="NYZ20855.1"/>
    </source>
</evidence>
<dbReference type="EMBL" id="JABFDB010000009">
    <property type="protein sequence ID" value="NYZ20855.1"/>
    <property type="molecule type" value="Genomic_DNA"/>
</dbReference>
<evidence type="ECO:0000313" key="3">
    <source>
        <dbReference type="Proteomes" id="UP000584642"/>
    </source>
</evidence>
<accession>A0ABX2TDS5</accession>
<dbReference type="PANTHER" id="PTHR43884">
    <property type="entry name" value="ACYL-COA DEHYDROGENASE"/>
    <property type="match status" value="1"/>
</dbReference>
<evidence type="ECO:0000259" key="1">
    <source>
        <dbReference type="Pfam" id="PF02770"/>
    </source>
</evidence>
<dbReference type="InterPro" id="IPR006091">
    <property type="entry name" value="Acyl-CoA_Oxase/DH_mid-dom"/>
</dbReference>
<dbReference type="Gene3D" id="2.40.110.10">
    <property type="entry name" value="Butyryl-CoA Dehydrogenase, subunit A, domain 2"/>
    <property type="match status" value="1"/>
</dbReference>
<dbReference type="SUPFAM" id="SSF56645">
    <property type="entry name" value="Acyl-CoA dehydrogenase NM domain-like"/>
    <property type="match status" value="1"/>
</dbReference>
<dbReference type="PANTHER" id="PTHR43884:SF12">
    <property type="entry name" value="ISOVALERYL-COA DEHYDROGENASE, MITOCHONDRIAL-RELATED"/>
    <property type="match status" value="1"/>
</dbReference>
<feature type="domain" description="Acyl-CoA oxidase/dehydrogenase middle" evidence="1">
    <location>
        <begin position="106"/>
        <end position="184"/>
    </location>
</feature>
<dbReference type="RefSeq" id="WP_180282632.1">
    <property type="nucleotide sequence ID" value="NZ_JABFDB010000009.1"/>
</dbReference>
<dbReference type="InterPro" id="IPR046373">
    <property type="entry name" value="Acyl-CoA_Oxase/DH_mid-dom_sf"/>
</dbReference>
<gene>
    <name evidence="2" type="ORF">HND93_14170</name>
</gene>
<protein>
    <recommendedName>
        <fullName evidence="1">Acyl-CoA oxidase/dehydrogenase middle domain-containing protein</fullName>
    </recommendedName>
</protein>
<dbReference type="InterPro" id="IPR037069">
    <property type="entry name" value="AcylCoA_DH/ox_N_sf"/>
</dbReference>
<sequence length="329" mass="33701">MSAVWPARPEAVPGWLHRRGGTALAGMAVPVACGGGGASMRRLLTTAAGFGRRSGGLGEGLSWLVHTLCTAQVVAPLSEGGEWRAAPADLVAGRRLVALAVTDARGSDGPAVAVADGDGWVLQGRKAYVTNGLTAGLTVVLVRIGAPDGESAAFLLPAGTAGLALAAMDVPGLDEGAHAVLTLDGCRLPATARLPAAGAAVDAAVRRFAGMERRLMPGLLLGAMERVIRDAVAQGLDAASLGRLDAERQGAEALALRLIDRRRRGGDSALYVAAWEACRRFADAAEGASVGEPLPGMRVLLRIGLADSPRRLAKAGEEYRMVTEGSVRA</sequence>
<dbReference type="Gene3D" id="1.10.540.10">
    <property type="entry name" value="Acyl-CoA dehydrogenase/oxidase, N-terminal domain"/>
    <property type="match status" value="1"/>
</dbReference>
<dbReference type="Proteomes" id="UP000584642">
    <property type="component" value="Unassembled WGS sequence"/>
</dbReference>
<reference evidence="2 3" key="1">
    <citation type="submission" date="2020-05" db="EMBL/GenBank/DDBJ databases">
        <title>Azospirillum oleiclasticum sp. nov, a nitrogen-fixing and heavy crude oil-emulsifying bacterium isolated from the crude oil of Yumen Oilfield.</title>
        <authorList>
            <person name="Wu D."/>
            <person name="Cai M."/>
            <person name="Zhang X."/>
        </authorList>
    </citation>
    <scope>NUCLEOTIDE SEQUENCE [LARGE SCALE GENOMIC DNA]</scope>
    <source>
        <strain evidence="2 3">ROY-1-1-2</strain>
    </source>
</reference>
<dbReference type="InterPro" id="IPR009100">
    <property type="entry name" value="AcylCoA_DH/oxidase_NM_dom_sf"/>
</dbReference>